<evidence type="ECO:0000259" key="1">
    <source>
        <dbReference type="Pfam" id="PF03435"/>
    </source>
</evidence>
<dbReference type="Proteomes" id="UP001226084">
    <property type="component" value="Unassembled WGS sequence"/>
</dbReference>
<accession>A0AAP5AMJ8</accession>
<evidence type="ECO:0000313" key="2">
    <source>
        <dbReference type="EMBL" id="MDQ1110248.1"/>
    </source>
</evidence>
<dbReference type="Gene3D" id="3.40.50.720">
    <property type="entry name" value="NAD(P)-binding Rossmann-like Domain"/>
    <property type="match status" value="1"/>
</dbReference>
<dbReference type="RefSeq" id="WP_307107667.1">
    <property type="nucleotide sequence ID" value="NZ_JAUTAS010000001.1"/>
</dbReference>
<protein>
    <submittedName>
        <fullName evidence="2">Short subunit dehydrogenase-like uncharacterized protein</fullName>
    </submittedName>
</protein>
<proteinExistence type="predicted"/>
<gene>
    <name evidence="2" type="ORF">QE424_003407</name>
</gene>
<organism evidence="2 3">
    <name type="scientific">Stenotrophomonas rhizophila</name>
    <dbReference type="NCBI Taxonomy" id="216778"/>
    <lineage>
        <taxon>Bacteria</taxon>
        <taxon>Pseudomonadati</taxon>
        <taxon>Pseudomonadota</taxon>
        <taxon>Gammaproteobacteria</taxon>
        <taxon>Lysobacterales</taxon>
        <taxon>Lysobacteraceae</taxon>
        <taxon>Stenotrophomonas</taxon>
    </lineage>
</organism>
<comment type="caution">
    <text evidence="2">The sequence shown here is derived from an EMBL/GenBank/DDBJ whole genome shotgun (WGS) entry which is preliminary data.</text>
</comment>
<dbReference type="Pfam" id="PF03435">
    <property type="entry name" value="Sacchrp_dh_NADP"/>
    <property type="match status" value="1"/>
</dbReference>
<dbReference type="InterPro" id="IPR036291">
    <property type="entry name" value="NAD(P)-bd_dom_sf"/>
</dbReference>
<sequence>MKTLMIYGASGYTGRMAAAHAKEAGLKLVLAGRDEAPLQALAKRLGVEYRVFALDNAGDVDYGLQDVAVLLNCAGPFAHTAGALMEACLRTGVHYLDIAAELDSYQLAERHDVSATKAGVMLMPGSGGSVAMLGSLAARVVDRVPSPVSIRIALHVAGSMSRGSALSASQNVTATCLMRKDDALTPRAPDALRDLDFGKGPLSCFPVTLPDLITIARQTGVGDIETYVHVSGGAFPEGGIEALPDGPTAQERADNRYQAAVEVVGADGAITRAVLDTVNGYSFTPLAAIVAARRVLAGEARPGFQTPVGVFGSGFAETIADTRITFIDPATPATR</sequence>
<name>A0AAP5AMJ8_9GAMM</name>
<dbReference type="SUPFAM" id="SSF51735">
    <property type="entry name" value="NAD(P)-binding Rossmann-fold domains"/>
    <property type="match status" value="1"/>
</dbReference>
<dbReference type="InterPro" id="IPR005097">
    <property type="entry name" value="Sacchrp_dh_NADP-bd"/>
</dbReference>
<dbReference type="PANTHER" id="PTHR43781:SF1">
    <property type="entry name" value="SACCHAROPINE DEHYDROGENASE"/>
    <property type="match status" value="1"/>
</dbReference>
<dbReference type="AlphaFoldDB" id="A0AAP5AMJ8"/>
<feature type="domain" description="Saccharopine dehydrogenase NADP binding" evidence="1">
    <location>
        <begin position="5"/>
        <end position="122"/>
    </location>
</feature>
<dbReference type="EMBL" id="JAUTAS010000001">
    <property type="protein sequence ID" value="MDQ1110248.1"/>
    <property type="molecule type" value="Genomic_DNA"/>
</dbReference>
<dbReference type="PANTHER" id="PTHR43781">
    <property type="entry name" value="SACCHAROPINE DEHYDROGENASE"/>
    <property type="match status" value="1"/>
</dbReference>
<reference evidence="2" key="1">
    <citation type="submission" date="2023-07" db="EMBL/GenBank/DDBJ databases">
        <title>Functional and genomic diversity of the sorghum phyllosphere microbiome.</title>
        <authorList>
            <person name="Shade A."/>
        </authorList>
    </citation>
    <scope>NUCLEOTIDE SEQUENCE</scope>
    <source>
        <strain evidence="2">SORGH_AS_0457</strain>
    </source>
</reference>
<evidence type="ECO:0000313" key="3">
    <source>
        <dbReference type="Proteomes" id="UP001226084"/>
    </source>
</evidence>